<reference evidence="3 4" key="1">
    <citation type="submission" date="2024-10" db="EMBL/GenBank/DDBJ databases">
        <title>The Natural Products Discovery Center: Release of the First 8490 Sequenced Strains for Exploring Actinobacteria Biosynthetic Diversity.</title>
        <authorList>
            <person name="Kalkreuter E."/>
            <person name="Kautsar S.A."/>
            <person name="Yang D."/>
            <person name="Bader C.D."/>
            <person name="Teijaro C.N."/>
            <person name="Fluegel L."/>
            <person name="Davis C.M."/>
            <person name="Simpson J.R."/>
            <person name="Lauterbach L."/>
            <person name="Steele A.D."/>
            <person name="Gui C."/>
            <person name="Meng S."/>
            <person name="Li G."/>
            <person name="Viehrig K."/>
            <person name="Ye F."/>
            <person name="Su P."/>
            <person name="Kiefer A.F."/>
            <person name="Nichols A."/>
            <person name="Cepeda A.J."/>
            <person name="Yan W."/>
            <person name="Fan B."/>
            <person name="Jiang Y."/>
            <person name="Adhikari A."/>
            <person name="Zheng C.-J."/>
            <person name="Schuster L."/>
            <person name="Cowan T.M."/>
            <person name="Smanski M.J."/>
            <person name="Chevrette M.G."/>
            <person name="De Carvalho L.P.S."/>
            <person name="Shen B."/>
        </authorList>
    </citation>
    <scope>NUCLEOTIDE SEQUENCE [LARGE SCALE GENOMIC DNA]</scope>
    <source>
        <strain evidence="3 4">NPDC004119</strain>
    </source>
</reference>
<feature type="signal peptide" evidence="2">
    <location>
        <begin position="1"/>
        <end position="21"/>
    </location>
</feature>
<keyword evidence="1" id="KW-0472">Membrane</keyword>
<dbReference type="Proteomes" id="UP001601442">
    <property type="component" value="Unassembled WGS sequence"/>
</dbReference>
<name>A0ABW6PEN5_9NOCA</name>
<evidence type="ECO:0000313" key="3">
    <source>
        <dbReference type="EMBL" id="MFF0501613.1"/>
    </source>
</evidence>
<keyword evidence="1" id="KW-0812">Transmembrane</keyword>
<dbReference type="RefSeq" id="WP_387401626.1">
    <property type="nucleotide sequence ID" value="NZ_JBIAMT010000010.1"/>
</dbReference>
<proteinExistence type="predicted"/>
<sequence>MTGGTLMALASLGTMTLPAAAAGCIGGAVAFGGLGAAVGGAGLAIPVGIAAGVQKYNQLQVQHAAEDAGNNVVAAATDAAR</sequence>
<protein>
    <submittedName>
        <fullName evidence="3">Uncharacterized protein</fullName>
    </submittedName>
</protein>
<evidence type="ECO:0000256" key="1">
    <source>
        <dbReference type="SAM" id="Phobius"/>
    </source>
</evidence>
<keyword evidence="2" id="KW-0732">Signal</keyword>
<feature type="chain" id="PRO_5045262337" evidence="2">
    <location>
        <begin position="22"/>
        <end position="81"/>
    </location>
</feature>
<evidence type="ECO:0000256" key="2">
    <source>
        <dbReference type="SAM" id="SignalP"/>
    </source>
</evidence>
<dbReference type="EMBL" id="JBIAMT010000010">
    <property type="protein sequence ID" value="MFF0501613.1"/>
    <property type="molecule type" value="Genomic_DNA"/>
</dbReference>
<keyword evidence="1" id="KW-1133">Transmembrane helix</keyword>
<feature type="transmembrane region" description="Helical" evidence="1">
    <location>
        <begin position="31"/>
        <end position="53"/>
    </location>
</feature>
<gene>
    <name evidence="3" type="ORF">ACFYU5_34825</name>
</gene>
<organism evidence="3 4">
    <name type="scientific">Nocardia aobensis</name>
    <dbReference type="NCBI Taxonomy" id="257277"/>
    <lineage>
        <taxon>Bacteria</taxon>
        <taxon>Bacillati</taxon>
        <taxon>Actinomycetota</taxon>
        <taxon>Actinomycetes</taxon>
        <taxon>Mycobacteriales</taxon>
        <taxon>Nocardiaceae</taxon>
        <taxon>Nocardia</taxon>
    </lineage>
</organism>
<evidence type="ECO:0000313" key="4">
    <source>
        <dbReference type="Proteomes" id="UP001601442"/>
    </source>
</evidence>
<keyword evidence="4" id="KW-1185">Reference proteome</keyword>
<comment type="caution">
    <text evidence="3">The sequence shown here is derived from an EMBL/GenBank/DDBJ whole genome shotgun (WGS) entry which is preliminary data.</text>
</comment>
<accession>A0ABW6PEN5</accession>